<dbReference type="eggNOG" id="COG0697">
    <property type="taxonomic scope" value="Bacteria"/>
</dbReference>
<accession>A0A075JJ75</accession>
<feature type="transmembrane region" description="Helical" evidence="1">
    <location>
        <begin position="117"/>
        <end position="136"/>
    </location>
</feature>
<keyword evidence="1" id="KW-0812">Transmembrane</keyword>
<dbReference type="Proteomes" id="UP000027986">
    <property type="component" value="Chromosome"/>
</dbReference>
<feature type="transmembrane region" description="Helical" evidence="1">
    <location>
        <begin position="241"/>
        <end position="263"/>
    </location>
</feature>
<evidence type="ECO:0000313" key="3">
    <source>
        <dbReference type="EMBL" id="AIF40018.1"/>
    </source>
</evidence>
<dbReference type="EMBL" id="CP008889">
    <property type="protein sequence ID" value="AIF40018.1"/>
    <property type="molecule type" value="Genomic_DNA"/>
</dbReference>
<keyword evidence="1" id="KW-1133">Transmembrane helix</keyword>
<dbReference type="KEGG" id="dni:HX89_02480"/>
<dbReference type="PANTHER" id="PTHR40761">
    <property type="entry name" value="CONSERVED INTEGRAL MEMBRANE ALANINE VALINE AND LEUCINE RICH PROTEIN-RELATED"/>
    <property type="match status" value="1"/>
</dbReference>
<dbReference type="RefSeq" id="WP_006946739.1">
    <property type="nucleotide sequence ID" value="NZ_CP008889.1"/>
</dbReference>
<organism evidence="3 4">
    <name type="scientific">Dermacoccus nishinomiyaensis</name>
    <dbReference type="NCBI Taxonomy" id="1274"/>
    <lineage>
        <taxon>Bacteria</taxon>
        <taxon>Bacillati</taxon>
        <taxon>Actinomycetota</taxon>
        <taxon>Actinomycetes</taxon>
        <taxon>Micrococcales</taxon>
        <taxon>Dermacoccaceae</taxon>
        <taxon>Dermacoccus</taxon>
    </lineage>
</organism>
<feature type="transmembrane region" description="Helical" evidence="1">
    <location>
        <begin position="87"/>
        <end position="105"/>
    </location>
</feature>
<feature type="transmembrane region" description="Helical" evidence="1">
    <location>
        <begin position="269"/>
        <end position="288"/>
    </location>
</feature>
<dbReference type="AlphaFoldDB" id="A0A075JJ75"/>
<keyword evidence="2" id="KW-0732">Signal</keyword>
<evidence type="ECO:0000256" key="1">
    <source>
        <dbReference type="SAM" id="Phobius"/>
    </source>
</evidence>
<feature type="signal peptide" evidence="2">
    <location>
        <begin position="1"/>
        <end position="15"/>
    </location>
</feature>
<proteinExistence type="predicted"/>
<evidence type="ECO:0000256" key="2">
    <source>
        <dbReference type="SAM" id="SignalP"/>
    </source>
</evidence>
<sequence length="321" mass="33393">MLLVLLLAVASSACAALSTVFKHRAAQHAVEQPAVDERADGEKLPRRGLRAAAVAWVANPTFAIAMVFDGLCVVFQILALKYGSLSVVQPVLCMSLVISLGLNHVMLRTRPTRSEILHSLTLVAGLVMFLLVSDAISAHGETAIGRRVPAIILAVVGGLFVLGAVFGTRSMRPRMRARALAASVAIVYATTAGLMKSTTQISHLFGLDAVLTSWQLWVLIALAACGLALNQVAFAAAPLNVVLPVVASLDPLFSVLIGVGVYGDQLRDTPLAVAGEVAGLALLLYSVVKLSSVRAAQGAAAEAELAAAMDGGATPLSMRNE</sequence>
<dbReference type="NCBIfam" id="NF038012">
    <property type="entry name" value="DMT_1"/>
    <property type="match status" value="1"/>
</dbReference>
<feature type="chain" id="PRO_5039212551" description="DMT family transporter" evidence="2">
    <location>
        <begin position="16"/>
        <end position="321"/>
    </location>
</feature>
<evidence type="ECO:0000313" key="4">
    <source>
        <dbReference type="Proteomes" id="UP000027986"/>
    </source>
</evidence>
<protein>
    <recommendedName>
        <fullName evidence="5">DMT family transporter</fullName>
    </recommendedName>
</protein>
<evidence type="ECO:0008006" key="5">
    <source>
        <dbReference type="Google" id="ProtNLM"/>
    </source>
</evidence>
<dbReference type="Gene3D" id="1.10.3730.20">
    <property type="match status" value="1"/>
</dbReference>
<dbReference type="PANTHER" id="PTHR40761:SF1">
    <property type="entry name" value="CONSERVED INTEGRAL MEMBRANE ALANINE VALINE AND LEUCINE RICH PROTEIN-RELATED"/>
    <property type="match status" value="1"/>
</dbReference>
<dbReference type="InterPro" id="IPR037185">
    <property type="entry name" value="EmrE-like"/>
</dbReference>
<reference evidence="3 4" key="1">
    <citation type="submission" date="2014-07" db="EMBL/GenBank/DDBJ databases">
        <title>Genome Sequencing of Dermacoccus nishinomiyaensis.</title>
        <authorList>
            <person name="Hong K.W."/>
            <person name="Chan K.G."/>
        </authorList>
    </citation>
    <scope>NUCLEOTIDE SEQUENCE [LARGE SCALE GENOMIC DNA]</scope>
    <source>
        <strain evidence="3 4">M25</strain>
    </source>
</reference>
<keyword evidence="4" id="KW-1185">Reference proteome</keyword>
<feature type="transmembrane region" description="Helical" evidence="1">
    <location>
        <begin position="148"/>
        <end position="167"/>
    </location>
</feature>
<name>A0A075JJ75_9MICO</name>
<feature type="transmembrane region" description="Helical" evidence="1">
    <location>
        <begin position="215"/>
        <end position="234"/>
    </location>
</feature>
<dbReference type="HOGENOM" id="CLU_865259_0_0_11"/>
<keyword evidence="1" id="KW-0472">Membrane</keyword>
<dbReference type="SUPFAM" id="SSF103481">
    <property type="entry name" value="Multidrug resistance efflux transporter EmrE"/>
    <property type="match status" value="1"/>
</dbReference>
<dbReference type="OrthoDB" id="5146529at2"/>
<feature type="transmembrane region" description="Helical" evidence="1">
    <location>
        <begin position="179"/>
        <end position="195"/>
    </location>
</feature>
<dbReference type="GeneID" id="41840095"/>
<gene>
    <name evidence="3" type="ORF">HX89_02480</name>
</gene>